<keyword evidence="1" id="KW-0175">Coiled coil</keyword>
<evidence type="ECO:0000256" key="2">
    <source>
        <dbReference type="SAM" id="MobiDB-lite"/>
    </source>
</evidence>
<evidence type="ECO:0000313" key="3">
    <source>
        <dbReference type="Ensembl" id="ENSCMIP00000009449.1"/>
    </source>
</evidence>
<dbReference type="Ensembl" id="ENSCMIT00000009707.1">
    <property type="protein sequence ID" value="ENSCMIP00000009449.1"/>
    <property type="gene ID" value="ENSCMIG00000005009.1"/>
</dbReference>
<reference evidence="4" key="3">
    <citation type="journal article" date="2014" name="Nature">
        <title>Elephant shark genome provides unique insights into gnathostome evolution.</title>
        <authorList>
            <consortium name="International Elephant Shark Genome Sequencing Consortium"/>
            <person name="Venkatesh B."/>
            <person name="Lee A.P."/>
            <person name="Ravi V."/>
            <person name="Maurya A.K."/>
            <person name="Lian M.M."/>
            <person name="Swann J.B."/>
            <person name="Ohta Y."/>
            <person name="Flajnik M.F."/>
            <person name="Sutoh Y."/>
            <person name="Kasahara M."/>
            <person name="Hoon S."/>
            <person name="Gangu V."/>
            <person name="Roy S.W."/>
            <person name="Irimia M."/>
            <person name="Korzh V."/>
            <person name="Kondrychyn I."/>
            <person name="Lim Z.W."/>
            <person name="Tay B.H."/>
            <person name="Tohari S."/>
            <person name="Kong K.W."/>
            <person name="Ho S."/>
            <person name="Lorente-Galdos B."/>
            <person name="Quilez J."/>
            <person name="Marques-Bonet T."/>
            <person name="Raney B.J."/>
            <person name="Ingham P.W."/>
            <person name="Tay A."/>
            <person name="Hillier L.W."/>
            <person name="Minx P."/>
            <person name="Boehm T."/>
            <person name="Wilson R.K."/>
            <person name="Brenner S."/>
            <person name="Warren W.C."/>
        </authorList>
    </citation>
    <scope>NUCLEOTIDE SEQUENCE [LARGE SCALE GENOMIC DNA]</scope>
</reference>
<organism evidence="3 4">
    <name type="scientific">Callorhinchus milii</name>
    <name type="common">Ghost shark</name>
    <dbReference type="NCBI Taxonomy" id="7868"/>
    <lineage>
        <taxon>Eukaryota</taxon>
        <taxon>Metazoa</taxon>
        <taxon>Chordata</taxon>
        <taxon>Craniata</taxon>
        <taxon>Vertebrata</taxon>
        <taxon>Chondrichthyes</taxon>
        <taxon>Holocephali</taxon>
        <taxon>Chimaeriformes</taxon>
        <taxon>Callorhinchidae</taxon>
        <taxon>Callorhinchus</taxon>
    </lineage>
</organism>
<reference evidence="3" key="5">
    <citation type="submission" date="2025-09" db="UniProtKB">
        <authorList>
            <consortium name="Ensembl"/>
        </authorList>
    </citation>
    <scope>IDENTIFICATION</scope>
</reference>
<dbReference type="InParanoid" id="A0A4W3HIP6"/>
<feature type="region of interest" description="Disordered" evidence="2">
    <location>
        <begin position="114"/>
        <end position="152"/>
    </location>
</feature>
<reference evidence="3" key="4">
    <citation type="submission" date="2025-08" db="UniProtKB">
        <authorList>
            <consortium name="Ensembl"/>
        </authorList>
    </citation>
    <scope>IDENTIFICATION</scope>
</reference>
<dbReference type="GeneTree" id="ENSGT00940000154489"/>
<proteinExistence type="predicted"/>
<dbReference type="STRING" id="7868.ENSCMIP00000009449"/>
<dbReference type="PANTHER" id="PTHR46349:SF4">
    <property type="entry name" value="CINGULIN"/>
    <property type="match status" value="1"/>
</dbReference>
<dbReference type="Proteomes" id="UP000314986">
    <property type="component" value="Unassembled WGS sequence"/>
</dbReference>
<keyword evidence="4" id="KW-1185">Reference proteome</keyword>
<evidence type="ECO:0000313" key="4">
    <source>
        <dbReference type="Proteomes" id="UP000314986"/>
    </source>
</evidence>
<dbReference type="GO" id="GO:0005923">
    <property type="term" value="C:bicellular tight junction"/>
    <property type="evidence" value="ECO:0007669"/>
    <property type="project" value="TreeGrafter"/>
</dbReference>
<dbReference type="GO" id="GO:0008017">
    <property type="term" value="F:microtubule binding"/>
    <property type="evidence" value="ECO:0007669"/>
    <property type="project" value="TreeGrafter"/>
</dbReference>
<name>A0A4W3HIP6_CALMI</name>
<dbReference type="PANTHER" id="PTHR46349">
    <property type="entry name" value="CINGULIN-LIKE PROTEIN 1-RELATED"/>
    <property type="match status" value="1"/>
</dbReference>
<dbReference type="AlphaFoldDB" id="A0A4W3HIP6"/>
<reference evidence="4" key="2">
    <citation type="journal article" date="2007" name="PLoS Biol.">
        <title>Survey sequencing and comparative analysis of the elephant shark (Callorhinchus milii) genome.</title>
        <authorList>
            <person name="Venkatesh B."/>
            <person name="Kirkness E.F."/>
            <person name="Loh Y.H."/>
            <person name="Halpern A.L."/>
            <person name="Lee A.P."/>
            <person name="Johnson J."/>
            <person name="Dandona N."/>
            <person name="Viswanathan L.D."/>
            <person name="Tay A."/>
            <person name="Venter J.C."/>
            <person name="Strausberg R.L."/>
            <person name="Brenner S."/>
        </authorList>
    </citation>
    <scope>NUCLEOTIDE SEQUENCE [LARGE SCALE GENOMIC DNA]</scope>
</reference>
<accession>A0A4W3HIP6</accession>
<evidence type="ECO:0000256" key="1">
    <source>
        <dbReference type="SAM" id="Coils"/>
    </source>
</evidence>
<feature type="compositionally biased region" description="Polar residues" evidence="2">
    <location>
        <begin position="129"/>
        <end position="138"/>
    </location>
</feature>
<reference evidence="4" key="1">
    <citation type="journal article" date="2006" name="Science">
        <title>Ancient noncoding elements conserved in the human genome.</title>
        <authorList>
            <person name="Venkatesh B."/>
            <person name="Kirkness E.F."/>
            <person name="Loh Y.H."/>
            <person name="Halpern A.L."/>
            <person name="Lee A.P."/>
            <person name="Johnson J."/>
            <person name="Dandona N."/>
            <person name="Viswanathan L.D."/>
            <person name="Tay A."/>
            <person name="Venter J.C."/>
            <person name="Strausberg R.L."/>
            <person name="Brenner S."/>
        </authorList>
    </citation>
    <scope>NUCLEOTIDE SEQUENCE [LARGE SCALE GENOMIC DNA]</scope>
</reference>
<protein>
    <submittedName>
        <fullName evidence="3">Cingulin-like</fullName>
    </submittedName>
</protein>
<sequence length="167" mass="19679">MDMKMEKETVEAEMRDLQEEMKVIHRELRNARKSADDSGDSEGLLTELARTKEELDLIANAKQGVENILRQRERELTALKGVLKEEVSNHDKAMEDLREQCQQDMDHLRKNIEQVTQTQQSLESERQKVNSTVRSLQRQLEESNEETGHWKEMFQKTRDELRGIKQE</sequence>
<dbReference type="OMA" id="ANAKQGV"/>
<dbReference type="GO" id="GO:0000226">
    <property type="term" value="P:microtubule cytoskeleton organization"/>
    <property type="evidence" value="ECO:0007669"/>
    <property type="project" value="TreeGrafter"/>
</dbReference>
<feature type="coiled-coil region" evidence="1">
    <location>
        <begin position="7"/>
        <end position="34"/>
    </location>
</feature>